<evidence type="ECO:0000256" key="2">
    <source>
        <dbReference type="ARBA" id="ARBA00006143"/>
    </source>
</evidence>
<dbReference type="InterPro" id="IPR017937">
    <property type="entry name" value="Thioredoxin_CS"/>
</dbReference>
<feature type="transmembrane region" description="Helical" evidence="7">
    <location>
        <begin position="91"/>
        <end position="108"/>
    </location>
</feature>
<reference evidence="9 10" key="1">
    <citation type="journal article" date="2019" name="Int. J. Syst. Evol. Microbiol.">
        <title>The Global Catalogue of Microorganisms (GCM) 10K type strain sequencing project: providing services to taxonomists for standard genome sequencing and annotation.</title>
        <authorList>
            <consortium name="The Broad Institute Genomics Platform"/>
            <consortium name="The Broad Institute Genome Sequencing Center for Infectious Disease"/>
            <person name="Wu L."/>
            <person name="Ma J."/>
        </authorList>
    </citation>
    <scope>NUCLEOTIDE SEQUENCE [LARGE SCALE GENOMIC DNA]</scope>
    <source>
        <strain evidence="9 10">JCM 6486</strain>
    </source>
</reference>
<sequence>MEKLNLIVVFVEGVLSFFSPCILPILPIYLSILSNSSIESLKEDKSKFIHSLLFKNALFFALGISLTFFILGSSVNALKSFFDTNKDLIKIFGGLIIVFMGLFYIGVIKSSLLSKEKRFNINTKQINPISAFLFGFTFSFGWTPCIGPILTSVLIMSSSVNNVGTSNLLILFYTIGFILPFILASLFYNKLFKSFNKMKNYMGLIKKIGGIILILSGLVMFINGSFGVYKHLNDSKNSDSNSQSIDRENKDEKIMSIDFTLYDQNGKEHKLSDYKGKTVFLNFWATWCPPCKAEMPYIEQLYKEYNKNNKDVAILGVASPNLDREGSKENIIKFLQQEKYTFPVVMDNNGELAYKYGISAYPTTFIIDKEGYITQYVPGAMDKQTMKYLIENHN</sequence>
<evidence type="ECO:0000259" key="8">
    <source>
        <dbReference type="PROSITE" id="PS51352"/>
    </source>
</evidence>
<dbReference type="InterPro" id="IPR003834">
    <property type="entry name" value="Cyt_c_assmbl_TM_dom"/>
</dbReference>
<evidence type="ECO:0000256" key="7">
    <source>
        <dbReference type="SAM" id="Phobius"/>
    </source>
</evidence>
<organism evidence="9 10">
    <name type="scientific">Paraclostridium tenue</name>
    <dbReference type="NCBI Taxonomy" id="1737"/>
    <lineage>
        <taxon>Bacteria</taxon>
        <taxon>Bacillati</taxon>
        <taxon>Bacillota</taxon>
        <taxon>Clostridia</taxon>
        <taxon>Peptostreptococcales</taxon>
        <taxon>Peptostreptococcaceae</taxon>
        <taxon>Paraclostridium</taxon>
    </lineage>
</organism>
<keyword evidence="3" id="KW-1003">Cell membrane</keyword>
<dbReference type="InterPro" id="IPR000866">
    <property type="entry name" value="AhpC/TSA"/>
</dbReference>
<dbReference type="InterPro" id="IPR051790">
    <property type="entry name" value="Cytochrome_c-biogenesis_DsbD"/>
</dbReference>
<dbReference type="InterPro" id="IPR013766">
    <property type="entry name" value="Thioredoxin_domain"/>
</dbReference>
<dbReference type="PANTHER" id="PTHR31272">
    <property type="entry name" value="CYTOCHROME C-TYPE BIOGENESIS PROTEIN HI_1454-RELATED"/>
    <property type="match status" value="1"/>
</dbReference>
<dbReference type="Proteomes" id="UP001400965">
    <property type="component" value="Unassembled WGS sequence"/>
</dbReference>
<accession>A0ABN1M0Z5</accession>
<dbReference type="Pfam" id="PF00578">
    <property type="entry name" value="AhpC-TSA"/>
    <property type="match status" value="1"/>
</dbReference>
<feature type="transmembrane region" description="Helical" evidence="7">
    <location>
        <begin position="208"/>
        <end position="229"/>
    </location>
</feature>
<keyword evidence="5 7" id="KW-1133">Transmembrane helix</keyword>
<evidence type="ECO:0000256" key="5">
    <source>
        <dbReference type="ARBA" id="ARBA00022989"/>
    </source>
</evidence>
<dbReference type="Pfam" id="PF02683">
    <property type="entry name" value="DsbD_TM"/>
    <property type="match status" value="1"/>
</dbReference>
<feature type="transmembrane region" description="Helical" evidence="7">
    <location>
        <begin position="52"/>
        <end position="71"/>
    </location>
</feature>
<keyword evidence="4 7" id="KW-0812">Transmembrane</keyword>
<comment type="subcellular location">
    <subcellularLocation>
        <location evidence="1">Cell membrane</location>
        <topology evidence="1">Multi-pass membrane protein</topology>
    </subcellularLocation>
</comment>
<feature type="transmembrane region" description="Helical" evidence="7">
    <location>
        <begin position="129"/>
        <end position="156"/>
    </location>
</feature>
<feature type="transmembrane region" description="Helical" evidence="7">
    <location>
        <begin position="6"/>
        <end position="32"/>
    </location>
</feature>
<protein>
    <submittedName>
        <fullName evidence="9">Cytochrome c biogenesis protein CcdA</fullName>
    </submittedName>
</protein>
<proteinExistence type="inferred from homology"/>
<feature type="transmembrane region" description="Helical" evidence="7">
    <location>
        <begin position="168"/>
        <end position="188"/>
    </location>
</feature>
<gene>
    <name evidence="9" type="ORF">GCM10008917_10130</name>
</gene>
<comment type="caution">
    <text evidence="9">The sequence shown here is derived from an EMBL/GenBank/DDBJ whole genome shotgun (WGS) entry which is preliminary data.</text>
</comment>
<keyword evidence="10" id="KW-1185">Reference proteome</keyword>
<dbReference type="InterPro" id="IPR036249">
    <property type="entry name" value="Thioredoxin-like_sf"/>
</dbReference>
<comment type="similarity">
    <text evidence="2">Belongs to the DsbD family.</text>
</comment>
<dbReference type="Gene3D" id="3.40.30.10">
    <property type="entry name" value="Glutaredoxin"/>
    <property type="match status" value="1"/>
</dbReference>
<name>A0ABN1M0Z5_9FIRM</name>
<feature type="domain" description="Thioredoxin" evidence="8">
    <location>
        <begin position="250"/>
        <end position="394"/>
    </location>
</feature>
<dbReference type="PROSITE" id="PS00194">
    <property type="entry name" value="THIOREDOXIN_1"/>
    <property type="match status" value="1"/>
</dbReference>
<dbReference type="EMBL" id="BAAACP010000005">
    <property type="protein sequence ID" value="GAA0862904.1"/>
    <property type="molecule type" value="Genomic_DNA"/>
</dbReference>
<evidence type="ECO:0000256" key="1">
    <source>
        <dbReference type="ARBA" id="ARBA00004651"/>
    </source>
</evidence>
<evidence type="ECO:0000313" key="9">
    <source>
        <dbReference type="EMBL" id="GAA0862904.1"/>
    </source>
</evidence>
<dbReference type="RefSeq" id="WP_346043412.1">
    <property type="nucleotide sequence ID" value="NZ_BAAACP010000005.1"/>
</dbReference>
<evidence type="ECO:0000256" key="4">
    <source>
        <dbReference type="ARBA" id="ARBA00022692"/>
    </source>
</evidence>
<evidence type="ECO:0000256" key="3">
    <source>
        <dbReference type="ARBA" id="ARBA00022475"/>
    </source>
</evidence>
<dbReference type="CDD" id="cd02966">
    <property type="entry name" value="TlpA_like_family"/>
    <property type="match status" value="1"/>
</dbReference>
<dbReference type="PANTHER" id="PTHR31272:SF4">
    <property type="entry name" value="CYTOCHROME C-TYPE BIOGENESIS PROTEIN HI_1454-RELATED"/>
    <property type="match status" value="1"/>
</dbReference>
<evidence type="ECO:0000313" key="10">
    <source>
        <dbReference type="Proteomes" id="UP001400965"/>
    </source>
</evidence>
<evidence type="ECO:0000256" key="6">
    <source>
        <dbReference type="ARBA" id="ARBA00023136"/>
    </source>
</evidence>
<keyword evidence="6 7" id="KW-0472">Membrane</keyword>
<dbReference type="PROSITE" id="PS51352">
    <property type="entry name" value="THIOREDOXIN_2"/>
    <property type="match status" value="1"/>
</dbReference>
<dbReference type="SUPFAM" id="SSF52833">
    <property type="entry name" value="Thioredoxin-like"/>
    <property type="match status" value="1"/>
</dbReference>